<sequence>MSDESSTPQNDSMISIGSHSLFVSVTGLPHTNGDPPIVFIPGNGDVATSFAAVERAIKCFATVVLYDRTGLGRSEDAPTPTNPTAVSSAIELHTLLSNAGLTSPVILAAHSYGGIIAREFLHLYPDHVAGMVLIDAASERNRHLFETPNLDLLAVFGGLDYARVTGLRDRSKLTRDEWRTRAIGMARGLKTGQAEATGGIPICKTLEEKKQYLTRPLGSKPLSVVGCNSTGDYRKLFDKAVEAGNGTEEQREAYRQLLEVWVEHEREWQEEQVQLSSNARFVHLPDCGHHVQILRPDVVAEEIRWVREQVLKRAGKL</sequence>
<dbReference type="PANTHER" id="PTHR43798">
    <property type="entry name" value="MONOACYLGLYCEROL LIPASE"/>
    <property type="match status" value="1"/>
</dbReference>
<dbReference type="RefSeq" id="XP_040692353.1">
    <property type="nucleotide sequence ID" value="XM_040834436.1"/>
</dbReference>
<evidence type="ECO:0000259" key="1">
    <source>
        <dbReference type="Pfam" id="PF12697"/>
    </source>
</evidence>
<dbReference type="GeneID" id="63750284"/>
<evidence type="ECO:0000313" key="2">
    <source>
        <dbReference type="EMBL" id="OJJ38677.1"/>
    </source>
</evidence>
<dbReference type="GO" id="GO:0016020">
    <property type="term" value="C:membrane"/>
    <property type="evidence" value="ECO:0007669"/>
    <property type="project" value="TreeGrafter"/>
</dbReference>
<dbReference type="AlphaFoldDB" id="A0A1L9RUY5"/>
<gene>
    <name evidence="2" type="ORF">ASPWEDRAFT_36364</name>
</gene>
<evidence type="ECO:0000313" key="3">
    <source>
        <dbReference type="Proteomes" id="UP000184383"/>
    </source>
</evidence>
<name>A0A1L9RUY5_ASPWE</name>
<accession>A0A1L9RUY5</accession>
<dbReference type="Pfam" id="PF12697">
    <property type="entry name" value="Abhydrolase_6"/>
    <property type="match status" value="1"/>
</dbReference>
<organism evidence="2 3">
    <name type="scientific">Aspergillus wentii DTO 134E9</name>
    <dbReference type="NCBI Taxonomy" id="1073089"/>
    <lineage>
        <taxon>Eukaryota</taxon>
        <taxon>Fungi</taxon>
        <taxon>Dikarya</taxon>
        <taxon>Ascomycota</taxon>
        <taxon>Pezizomycotina</taxon>
        <taxon>Eurotiomycetes</taxon>
        <taxon>Eurotiomycetidae</taxon>
        <taxon>Eurotiales</taxon>
        <taxon>Aspergillaceae</taxon>
        <taxon>Aspergillus</taxon>
        <taxon>Aspergillus subgen. Cremei</taxon>
    </lineage>
</organism>
<dbReference type="InterPro" id="IPR029058">
    <property type="entry name" value="AB_hydrolase_fold"/>
</dbReference>
<dbReference type="STRING" id="1073089.A0A1L9RUY5"/>
<dbReference type="OrthoDB" id="294702at2759"/>
<dbReference type="InterPro" id="IPR050266">
    <property type="entry name" value="AB_hydrolase_sf"/>
</dbReference>
<reference evidence="3" key="1">
    <citation type="journal article" date="2017" name="Genome Biol.">
        <title>Comparative genomics reveals high biological diversity and specific adaptations in the industrially and medically important fungal genus Aspergillus.</title>
        <authorList>
            <person name="de Vries R.P."/>
            <person name="Riley R."/>
            <person name="Wiebenga A."/>
            <person name="Aguilar-Osorio G."/>
            <person name="Amillis S."/>
            <person name="Uchima C.A."/>
            <person name="Anderluh G."/>
            <person name="Asadollahi M."/>
            <person name="Askin M."/>
            <person name="Barry K."/>
            <person name="Battaglia E."/>
            <person name="Bayram O."/>
            <person name="Benocci T."/>
            <person name="Braus-Stromeyer S.A."/>
            <person name="Caldana C."/>
            <person name="Canovas D."/>
            <person name="Cerqueira G.C."/>
            <person name="Chen F."/>
            <person name="Chen W."/>
            <person name="Choi C."/>
            <person name="Clum A."/>
            <person name="Dos Santos R.A."/>
            <person name="Damasio A.R."/>
            <person name="Diallinas G."/>
            <person name="Emri T."/>
            <person name="Fekete E."/>
            <person name="Flipphi M."/>
            <person name="Freyberg S."/>
            <person name="Gallo A."/>
            <person name="Gournas C."/>
            <person name="Habgood R."/>
            <person name="Hainaut M."/>
            <person name="Harispe M.L."/>
            <person name="Henrissat B."/>
            <person name="Hilden K.S."/>
            <person name="Hope R."/>
            <person name="Hossain A."/>
            <person name="Karabika E."/>
            <person name="Karaffa L."/>
            <person name="Karanyi Z."/>
            <person name="Krasevec N."/>
            <person name="Kuo A."/>
            <person name="Kusch H."/>
            <person name="LaButti K."/>
            <person name="Lagendijk E.L."/>
            <person name="Lapidus A."/>
            <person name="Levasseur A."/>
            <person name="Lindquist E."/>
            <person name="Lipzen A."/>
            <person name="Logrieco A.F."/>
            <person name="MacCabe A."/>
            <person name="Maekelae M.R."/>
            <person name="Malavazi I."/>
            <person name="Melin P."/>
            <person name="Meyer V."/>
            <person name="Mielnichuk N."/>
            <person name="Miskei M."/>
            <person name="Molnar A.P."/>
            <person name="Mule G."/>
            <person name="Ngan C.Y."/>
            <person name="Orejas M."/>
            <person name="Orosz E."/>
            <person name="Ouedraogo J.P."/>
            <person name="Overkamp K.M."/>
            <person name="Park H.-S."/>
            <person name="Perrone G."/>
            <person name="Piumi F."/>
            <person name="Punt P.J."/>
            <person name="Ram A.F."/>
            <person name="Ramon A."/>
            <person name="Rauscher S."/>
            <person name="Record E."/>
            <person name="Riano-Pachon D.M."/>
            <person name="Robert V."/>
            <person name="Roehrig J."/>
            <person name="Ruller R."/>
            <person name="Salamov A."/>
            <person name="Salih N.S."/>
            <person name="Samson R.A."/>
            <person name="Sandor E."/>
            <person name="Sanguinetti M."/>
            <person name="Schuetze T."/>
            <person name="Sepcic K."/>
            <person name="Shelest E."/>
            <person name="Sherlock G."/>
            <person name="Sophianopoulou V."/>
            <person name="Squina F.M."/>
            <person name="Sun H."/>
            <person name="Susca A."/>
            <person name="Todd R.B."/>
            <person name="Tsang A."/>
            <person name="Unkles S.E."/>
            <person name="van de Wiele N."/>
            <person name="van Rossen-Uffink D."/>
            <person name="Oliveira J.V."/>
            <person name="Vesth T.C."/>
            <person name="Visser J."/>
            <person name="Yu J.-H."/>
            <person name="Zhou M."/>
            <person name="Andersen M.R."/>
            <person name="Archer D.B."/>
            <person name="Baker S.E."/>
            <person name="Benoit I."/>
            <person name="Brakhage A.A."/>
            <person name="Braus G.H."/>
            <person name="Fischer R."/>
            <person name="Frisvad J.C."/>
            <person name="Goldman G.H."/>
            <person name="Houbraken J."/>
            <person name="Oakley B."/>
            <person name="Pocsi I."/>
            <person name="Scazzocchio C."/>
            <person name="Seiboth B."/>
            <person name="vanKuyk P.A."/>
            <person name="Wortman J."/>
            <person name="Dyer P.S."/>
            <person name="Grigoriev I.V."/>
        </authorList>
    </citation>
    <scope>NUCLEOTIDE SEQUENCE [LARGE SCALE GENOMIC DNA]</scope>
    <source>
        <strain evidence="3">DTO 134E9</strain>
    </source>
</reference>
<feature type="domain" description="AB hydrolase-1" evidence="1">
    <location>
        <begin position="37"/>
        <end position="301"/>
    </location>
</feature>
<proteinExistence type="predicted"/>
<dbReference type="VEuPathDB" id="FungiDB:ASPWEDRAFT_36364"/>
<dbReference type="Proteomes" id="UP000184383">
    <property type="component" value="Unassembled WGS sequence"/>
</dbReference>
<protein>
    <recommendedName>
        <fullName evidence="1">AB hydrolase-1 domain-containing protein</fullName>
    </recommendedName>
</protein>
<dbReference type="InterPro" id="IPR000073">
    <property type="entry name" value="AB_hydrolase_1"/>
</dbReference>
<dbReference type="EMBL" id="KV878210">
    <property type="protein sequence ID" value="OJJ38677.1"/>
    <property type="molecule type" value="Genomic_DNA"/>
</dbReference>
<dbReference type="SUPFAM" id="SSF53474">
    <property type="entry name" value="alpha/beta-Hydrolases"/>
    <property type="match status" value="1"/>
</dbReference>
<dbReference type="Gene3D" id="3.40.50.1820">
    <property type="entry name" value="alpha/beta hydrolase"/>
    <property type="match status" value="1"/>
</dbReference>
<dbReference type="PANTHER" id="PTHR43798:SF33">
    <property type="entry name" value="HYDROLASE, PUTATIVE (AFU_ORTHOLOGUE AFUA_2G14860)-RELATED"/>
    <property type="match status" value="1"/>
</dbReference>
<keyword evidence="3" id="KW-1185">Reference proteome</keyword>